<comment type="caution">
    <text evidence="5">The sequence shown here is derived from an EMBL/GenBank/DDBJ whole genome shotgun (WGS) entry which is preliminary data.</text>
</comment>
<keyword evidence="4" id="KW-0812">Transmembrane</keyword>
<keyword evidence="3" id="KW-0281">Fimbrium</keyword>
<organism evidence="5 6">
    <name type="scientific">Cellvibrio zantedeschiae</name>
    <dbReference type="NCBI Taxonomy" id="1237077"/>
    <lineage>
        <taxon>Bacteria</taxon>
        <taxon>Pseudomonadati</taxon>
        <taxon>Pseudomonadota</taxon>
        <taxon>Gammaproteobacteria</taxon>
        <taxon>Cellvibrionales</taxon>
        <taxon>Cellvibrionaceae</taxon>
        <taxon>Cellvibrio</taxon>
    </lineage>
</organism>
<dbReference type="Pfam" id="PF07963">
    <property type="entry name" value="N_methyl"/>
    <property type="match status" value="1"/>
</dbReference>
<dbReference type="PANTHER" id="PTHR30093">
    <property type="entry name" value="GENERAL SECRETION PATHWAY PROTEIN G"/>
    <property type="match status" value="1"/>
</dbReference>
<dbReference type="Pfam" id="PF00114">
    <property type="entry name" value="Pilin"/>
    <property type="match status" value="1"/>
</dbReference>
<evidence type="ECO:0000256" key="1">
    <source>
        <dbReference type="ARBA" id="ARBA00005233"/>
    </source>
</evidence>
<dbReference type="InterPro" id="IPR045584">
    <property type="entry name" value="Pilin-like"/>
</dbReference>
<evidence type="ECO:0000313" key="6">
    <source>
        <dbReference type="Proteomes" id="UP000619761"/>
    </source>
</evidence>
<dbReference type="SUPFAM" id="SSF54523">
    <property type="entry name" value="Pili subunits"/>
    <property type="match status" value="1"/>
</dbReference>
<protein>
    <submittedName>
        <fullName evidence="5">Pilin</fullName>
    </submittedName>
</protein>
<sequence>MKAMQKGFTLIELMIVVAIVGILAAVALPAYQDYISRSKITEPVSLLDGLRTDINGFYTDKNRLPTLAELTNYAGAKAIDGKFTSTIAGSTGGIFIATVKNSAGSNIGSKTIKMSFFTVGGVIKHTCGKNATDPVPQKYMPSECRDGY</sequence>
<dbReference type="Gene3D" id="3.30.700.10">
    <property type="entry name" value="Glycoprotein, Type 4 Pilin"/>
    <property type="match status" value="1"/>
</dbReference>
<evidence type="ECO:0000256" key="4">
    <source>
        <dbReference type="SAM" id="Phobius"/>
    </source>
</evidence>
<dbReference type="NCBIfam" id="TIGR02532">
    <property type="entry name" value="IV_pilin_GFxxxE"/>
    <property type="match status" value="1"/>
</dbReference>
<proteinExistence type="inferred from homology"/>
<keyword evidence="4" id="KW-1133">Transmembrane helix</keyword>
<dbReference type="Proteomes" id="UP000619761">
    <property type="component" value="Unassembled WGS sequence"/>
</dbReference>
<keyword evidence="6" id="KW-1185">Reference proteome</keyword>
<keyword evidence="4" id="KW-0472">Membrane</keyword>
<evidence type="ECO:0000313" key="5">
    <source>
        <dbReference type="EMBL" id="GGY62881.1"/>
    </source>
</evidence>
<feature type="transmembrane region" description="Helical" evidence="4">
    <location>
        <begin position="7"/>
        <end position="31"/>
    </location>
</feature>
<keyword evidence="2" id="KW-0488">Methylation</keyword>
<evidence type="ECO:0000256" key="2">
    <source>
        <dbReference type="ARBA" id="ARBA00022481"/>
    </source>
</evidence>
<gene>
    <name evidence="5" type="primary">pilE</name>
    <name evidence="5" type="ORF">GCM10011613_03030</name>
</gene>
<reference evidence="6" key="1">
    <citation type="journal article" date="2019" name="Int. J. Syst. Evol. Microbiol.">
        <title>The Global Catalogue of Microorganisms (GCM) 10K type strain sequencing project: providing services to taxonomists for standard genome sequencing and annotation.</title>
        <authorList>
            <consortium name="The Broad Institute Genomics Platform"/>
            <consortium name="The Broad Institute Genome Sequencing Center for Infectious Disease"/>
            <person name="Wu L."/>
            <person name="Ma J."/>
        </authorList>
    </citation>
    <scope>NUCLEOTIDE SEQUENCE [LARGE SCALE GENOMIC DNA]</scope>
    <source>
        <strain evidence="6">KCTC 32239</strain>
    </source>
</reference>
<dbReference type="EMBL" id="BMYZ01000001">
    <property type="protein sequence ID" value="GGY62881.1"/>
    <property type="molecule type" value="Genomic_DNA"/>
</dbReference>
<dbReference type="InterPro" id="IPR001082">
    <property type="entry name" value="Pilin"/>
</dbReference>
<comment type="similarity">
    <text evidence="1 3">Belongs to the N-Me-Phe pilin family.</text>
</comment>
<dbReference type="PROSITE" id="PS00409">
    <property type="entry name" value="PROKAR_NTER_METHYL"/>
    <property type="match status" value="1"/>
</dbReference>
<dbReference type="InterPro" id="IPR012902">
    <property type="entry name" value="N_methyl_site"/>
</dbReference>
<evidence type="ECO:0000256" key="3">
    <source>
        <dbReference type="RuleBase" id="RU000389"/>
    </source>
</evidence>
<dbReference type="PANTHER" id="PTHR30093:SF34">
    <property type="entry name" value="PREPILIN PEPTIDASE-DEPENDENT PROTEIN D"/>
    <property type="match status" value="1"/>
</dbReference>
<name>A0ABQ3ASS3_9GAMM</name>
<accession>A0ABQ3ASS3</accession>